<evidence type="ECO:0000259" key="7">
    <source>
        <dbReference type="SMART" id="SM00859"/>
    </source>
</evidence>
<organism evidence="8 9">
    <name type="scientific">Treponema bryantii</name>
    <dbReference type="NCBI Taxonomy" id="163"/>
    <lineage>
        <taxon>Bacteria</taxon>
        <taxon>Pseudomonadati</taxon>
        <taxon>Spirochaetota</taxon>
        <taxon>Spirochaetia</taxon>
        <taxon>Spirochaetales</taxon>
        <taxon>Treponemataceae</taxon>
        <taxon>Treponema</taxon>
    </lineage>
</organism>
<dbReference type="InterPro" id="IPR000534">
    <property type="entry name" value="Semialdehyde_DH_NAD-bd"/>
</dbReference>
<dbReference type="GO" id="GO:0005737">
    <property type="term" value="C:cytoplasm"/>
    <property type="evidence" value="ECO:0007669"/>
    <property type="project" value="UniProtKB-SubCell"/>
</dbReference>
<keyword evidence="3 6" id="KW-0028">Amino-acid biosynthesis</keyword>
<dbReference type="InterPro" id="IPR036291">
    <property type="entry name" value="NAD(P)-bd_dom_sf"/>
</dbReference>
<proteinExistence type="inferred from homology"/>
<keyword evidence="9" id="KW-1185">Reference proteome</keyword>
<keyword evidence="4 6" id="KW-0521">NADP</keyword>
<protein>
    <recommendedName>
        <fullName evidence="6">N-acetyl-gamma-glutamyl-phosphate reductase</fullName>
        <shortName evidence="6">AGPR</shortName>
        <ecNumber evidence="6">1.2.1.38</ecNumber>
    </recommendedName>
    <alternativeName>
        <fullName evidence="6">N-acetyl-glutamate semialdehyde dehydrogenase</fullName>
        <shortName evidence="6">NAGSA dehydrogenase</shortName>
    </alternativeName>
</protein>
<dbReference type="CDD" id="cd17896">
    <property type="entry name" value="AGPR_2_N"/>
    <property type="match status" value="1"/>
</dbReference>
<dbReference type="Proteomes" id="UP000182360">
    <property type="component" value="Unassembled WGS sequence"/>
</dbReference>
<reference evidence="8 9" key="1">
    <citation type="submission" date="2016-10" db="EMBL/GenBank/DDBJ databases">
        <authorList>
            <person name="de Groot N.N."/>
        </authorList>
    </citation>
    <scope>NUCLEOTIDE SEQUENCE [LARGE SCALE GENOMIC DNA]</scope>
    <source>
        <strain evidence="8 9">B25</strain>
    </source>
</reference>
<feature type="active site" evidence="6">
    <location>
        <position position="127"/>
    </location>
</feature>
<dbReference type="STRING" id="163.SAMN04487775_11144"/>
<dbReference type="Pfam" id="PF22698">
    <property type="entry name" value="Semialdhyde_dhC_1"/>
    <property type="match status" value="1"/>
</dbReference>
<comment type="function">
    <text evidence="6">Catalyzes the NADPH-dependent reduction of N-acetyl-5-glutamyl phosphate to yield N-acetyl-L-glutamate 5-semialdehyde.</text>
</comment>
<dbReference type="CDD" id="cd23935">
    <property type="entry name" value="AGPR_2_C"/>
    <property type="match status" value="1"/>
</dbReference>
<dbReference type="EC" id="1.2.1.38" evidence="6"/>
<evidence type="ECO:0000256" key="6">
    <source>
        <dbReference type="HAMAP-Rule" id="MF_01110"/>
    </source>
</evidence>
<dbReference type="HAMAP" id="MF_01110">
    <property type="entry name" value="ArgC_type2"/>
    <property type="match status" value="1"/>
</dbReference>
<keyword evidence="2 6" id="KW-0055">Arginine biosynthesis</keyword>
<evidence type="ECO:0000256" key="1">
    <source>
        <dbReference type="ARBA" id="ARBA00022490"/>
    </source>
</evidence>
<dbReference type="UniPathway" id="UPA00068">
    <property type="reaction ID" value="UER00108"/>
</dbReference>
<dbReference type="Pfam" id="PF01118">
    <property type="entry name" value="Semialdhyde_dh"/>
    <property type="match status" value="1"/>
</dbReference>
<dbReference type="GO" id="GO:0006526">
    <property type="term" value="P:L-arginine biosynthetic process"/>
    <property type="evidence" value="ECO:0007669"/>
    <property type="project" value="UniProtKB-UniRule"/>
</dbReference>
<keyword evidence="1 6" id="KW-0963">Cytoplasm</keyword>
<dbReference type="eggNOG" id="COG0002">
    <property type="taxonomic scope" value="Bacteria"/>
</dbReference>
<evidence type="ECO:0000256" key="5">
    <source>
        <dbReference type="ARBA" id="ARBA00023002"/>
    </source>
</evidence>
<dbReference type="PANTHER" id="PTHR32338:SF10">
    <property type="entry name" value="N-ACETYL-GAMMA-GLUTAMYL-PHOSPHATE REDUCTASE, CHLOROPLASTIC-RELATED"/>
    <property type="match status" value="1"/>
</dbReference>
<dbReference type="SUPFAM" id="SSF51735">
    <property type="entry name" value="NAD(P)-binding Rossmann-fold domains"/>
    <property type="match status" value="1"/>
</dbReference>
<dbReference type="GO" id="GO:0003942">
    <property type="term" value="F:N-acetyl-gamma-glutamyl-phosphate reductase activity"/>
    <property type="evidence" value="ECO:0007669"/>
    <property type="project" value="UniProtKB-UniRule"/>
</dbReference>
<comment type="similarity">
    <text evidence="6">Belongs to the NAGSA dehydrogenase family. Type 2 subfamily.</text>
</comment>
<dbReference type="AlphaFoldDB" id="A0A1H9FP73"/>
<evidence type="ECO:0000313" key="9">
    <source>
        <dbReference type="Proteomes" id="UP000182360"/>
    </source>
</evidence>
<evidence type="ECO:0000256" key="2">
    <source>
        <dbReference type="ARBA" id="ARBA00022571"/>
    </source>
</evidence>
<dbReference type="Gene3D" id="3.40.50.720">
    <property type="entry name" value="NAD(P)-binding Rossmann-like Domain"/>
    <property type="match status" value="1"/>
</dbReference>
<comment type="pathway">
    <text evidence="6">Amino-acid biosynthesis; L-arginine biosynthesis; N(2)-acetyl-L-ornithine from L-glutamate: step 3/4.</text>
</comment>
<evidence type="ECO:0000256" key="3">
    <source>
        <dbReference type="ARBA" id="ARBA00022605"/>
    </source>
</evidence>
<name>A0A1H9FP73_9SPIR</name>
<dbReference type="Gene3D" id="3.30.360.10">
    <property type="entry name" value="Dihydrodipicolinate Reductase, domain 2"/>
    <property type="match status" value="1"/>
</dbReference>
<feature type="domain" description="Semialdehyde dehydrogenase NAD-binding" evidence="7">
    <location>
        <begin position="15"/>
        <end position="116"/>
    </location>
</feature>
<dbReference type="SMART" id="SM00859">
    <property type="entry name" value="Semialdhyde_dh"/>
    <property type="match status" value="1"/>
</dbReference>
<comment type="subcellular location">
    <subcellularLocation>
        <location evidence="6">Cytoplasm</location>
    </subcellularLocation>
</comment>
<dbReference type="InterPro" id="IPR050085">
    <property type="entry name" value="AGPR"/>
</dbReference>
<sequence length="325" mass="35786">MKTIAFFYNNRMAYKVFIDGKEGTTGLKIFERFEKRNDIEIITIDDDKRKDPAEKAKMINASDFTFLCLPDAAAIESAALCTNPKTRIIDASTAHRTNPDWAYGFPELGADFRKKIETSNRVAVPGCYASGSIAICYPLVKSGIMPADYPVVIHAVSGYSGAGKKAIAQYEAEGRDPGLDSPRLYALTQQHKHLPEIKKISGLDFEPVFNPYVCDYFQGMTVTVGLHSRLLSKKVTAKDVQEMFAAHYEGSRFVQVAPLMGEGVLPEQFIPANTLAGTNNMQVFVYGNDDRIMITTRFDNLGKGASGAAVQCMNIMMGIDEATCL</sequence>
<gene>
    <name evidence="6" type="primary">argC</name>
    <name evidence="8" type="ORF">SAMN04487977_10497</name>
</gene>
<dbReference type="NCBIfam" id="TIGR01851">
    <property type="entry name" value="argC_other"/>
    <property type="match status" value="1"/>
</dbReference>
<dbReference type="GO" id="GO:0051287">
    <property type="term" value="F:NAD binding"/>
    <property type="evidence" value="ECO:0007669"/>
    <property type="project" value="InterPro"/>
</dbReference>
<evidence type="ECO:0000256" key="4">
    <source>
        <dbReference type="ARBA" id="ARBA00022857"/>
    </source>
</evidence>
<evidence type="ECO:0000313" key="8">
    <source>
        <dbReference type="EMBL" id="SEQ39283.1"/>
    </source>
</evidence>
<dbReference type="EMBL" id="FOFU01000004">
    <property type="protein sequence ID" value="SEQ39283.1"/>
    <property type="molecule type" value="Genomic_DNA"/>
</dbReference>
<accession>A0A1H9FP73</accession>
<dbReference type="InterPro" id="IPR058924">
    <property type="entry name" value="AGPR_dimerisation_dom"/>
</dbReference>
<dbReference type="SUPFAM" id="SSF55347">
    <property type="entry name" value="Glyceraldehyde-3-phosphate dehydrogenase-like, C-terminal domain"/>
    <property type="match status" value="1"/>
</dbReference>
<comment type="catalytic activity">
    <reaction evidence="6">
        <text>N-acetyl-L-glutamate 5-semialdehyde + phosphate + NADP(+) = N-acetyl-L-glutamyl 5-phosphate + NADPH + H(+)</text>
        <dbReference type="Rhea" id="RHEA:21588"/>
        <dbReference type="ChEBI" id="CHEBI:15378"/>
        <dbReference type="ChEBI" id="CHEBI:29123"/>
        <dbReference type="ChEBI" id="CHEBI:43474"/>
        <dbReference type="ChEBI" id="CHEBI:57783"/>
        <dbReference type="ChEBI" id="CHEBI:57936"/>
        <dbReference type="ChEBI" id="CHEBI:58349"/>
        <dbReference type="EC" id="1.2.1.38"/>
    </reaction>
</comment>
<dbReference type="InterPro" id="IPR010136">
    <property type="entry name" value="AGPR_type-2"/>
</dbReference>
<dbReference type="PANTHER" id="PTHR32338">
    <property type="entry name" value="N-ACETYL-GAMMA-GLUTAMYL-PHOSPHATE REDUCTASE, CHLOROPLASTIC-RELATED-RELATED"/>
    <property type="match status" value="1"/>
</dbReference>
<keyword evidence="5 6" id="KW-0560">Oxidoreductase</keyword>